<dbReference type="PANTHER" id="PTHR10046">
    <property type="entry name" value="ATP DEPENDENT LON PROTEASE FAMILY MEMBER"/>
    <property type="match status" value="1"/>
</dbReference>
<keyword evidence="7 9" id="KW-0067">ATP-binding</keyword>
<evidence type="ECO:0000259" key="16">
    <source>
        <dbReference type="PROSITE" id="PS51787"/>
    </source>
</evidence>
<evidence type="ECO:0000259" key="15">
    <source>
        <dbReference type="PROSITE" id="PS51786"/>
    </source>
</evidence>
<dbReference type="Proteomes" id="UP000010467">
    <property type="component" value="Chromosome"/>
</dbReference>
<dbReference type="InterPro" id="IPR020568">
    <property type="entry name" value="Ribosomal_Su5_D2-typ_SF"/>
</dbReference>
<dbReference type="InterPro" id="IPR008269">
    <property type="entry name" value="Lon_proteolytic"/>
</dbReference>
<evidence type="ECO:0000256" key="12">
    <source>
        <dbReference type="PIRSR" id="PIRSR001174-2"/>
    </source>
</evidence>
<dbReference type="PROSITE" id="PS51786">
    <property type="entry name" value="LON_PROTEOLYTIC"/>
    <property type="match status" value="1"/>
</dbReference>
<dbReference type="SUPFAM" id="SSF52540">
    <property type="entry name" value="P-loop containing nucleoside triphosphate hydrolases"/>
    <property type="match status" value="1"/>
</dbReference>
<dbReference type="InterPro" id="IPR003593">
    <property type="entry name" value="AAA+_ATPase"/>
</dbReference>
<evidence type="ECO:0000256" key="14">
    <source>
        <dbReference type="RuleBase" id="RU000591"/>
    </source>
</evidence>
<dbReference type="InterPro" id="IPR003959">
    <property type="entry name" value="ATPase_AAA_core"/>
</dbReference>
<dbReference type="PATRIC" id="fig|937777.3.peg.1992"/>
<dbReference type="InterPro" id="IPR015947">
    <property type="entry name" value="PUA-like_sf"/>
</dbReference>
<organism evidence="17 18">
    <name type="scientific">Deinococcus peraridilitoris (strain DSM 19664 / LMG 22246 / CIP 109416 / KR-200)</name>
    <dbReference type="NCBI Taxonomy" id="937777"/>
    <lineage>
        <taxon>Bacteria</taxon>
        <taxon>Thermotogati</taxon>
        <taxon>Deinococcota</taxon>
        <taxon>Deinococci</taxon>
        <taxon>Deinococcales</taxon>
        <taxon>Deinococcaceae</taxon>
        <taxon>Deinococcus</taxon>
    </lineage>
</organism>
<dbReference type="PROSITE" id="PS01046">
    <property type="entry name" value="LON_SER"/>
    <property type="match status" value="1"/>
</dbReference>
<dbReference type="Gene3D" id="2.30.130.40">
    <property type="entry name" value="LON domain-like"/>
    <property type="match status" value="1"/>
</dbReference>
<dbReference type="InterPro" id="IPR027543">
    <property type="entry name" value="Lon_bac"/>
</dbReference>
<comment type="catalytic activity">
    <reaction evidence="9 10 13">
        <text>Hydrolysis of proteins in presence of ATP.</text>
        <dbReference type="EC" id="3.4.21.53"/>
    </reaction>
</comment>
<feature type="active site" evidence="9 11">
    <location>
        <position position="682"/>
    </location>
</feature>
<dbReference type="RefSeq" id="WP_015235790.1">
    <property type="nucleotide sequence ID" value="NC_019793.1"/>
</dbReference>
<comment type="induction">
    <text evidence="9">By heat shock.</text>
</comment>
<dbReference type="KEGG" id="dpd:Deipe_1985"/>
<dbReference type="GO" id="GO:0004252">
    <property type="term" value="F:serine-type endopeptidase activity"/>
    <property type="evidence" value="ECO:0007669"/>
    <property type="project" value="UniProtKB-UniRule"/>
</dbReference>
<dbReference type="NCBIfam" id="TIGR00763">
    <property type="entry name" value="lon"/>
    <property type="match status" value="1"/>
</dbReference>
<proteinExistence type="evidence at transcript level"/>
<dbReference type="InterPro" id="IPR004815">
    <property type="entry name" value="Lon_bac/euk-typ"/>
</dbReference>
<evidence type="ECO:0000313" key="18">
    <source>
        <dbReference type="Proteomes" id="UP000010467"/>
    </source>
</evidence>
<dbReference type="SMART" id="SM00382">
    <property type="entry name" value="AAA"/>
    <property type="match status" value="1"/>
</dbReference>
<dbReference type="FunFam" id="1.20.5.5270:FF:000002">
    <property type="entry name" value="Lon protease homolog"/>
    <property type="match status" value="1"/>
</dbReference>
<evidence type="ECO:0000256" key="2">
    <source>
        <dbReference type="ARBA" id="ARBA00022490"/>
    </source>
</evidence>
<dbReference type="InterPro" id="IPR008268">
    <property type="entry name" value="Peptidase_S16_AS"/>
</dbReference>
<dbReference type="GO" id="GO:0043565">
    <property type="term" value="F:sequence-specific DNA binding"/>
    <property type="evidence" value="ECO:0007669"/>
    <property type="project" value="UniProtKB-UniRule"/>
</dbReference>
<dbReference type="InterPro" id="IPR027417">
    <property type="entry name" value="P-loop_NTPase"/>
</dbReference>
<dbReference type="GO" id="GO:0004176">
    <property type="term" value="F:ATP-dependent peptidase activity"/>
    <property type="evidence" value="ECO:0007669"/>
    <property type="project" value="UniProtKB-UniRule"/>
</dbReference>
<evidence type="ECO:0000256" key="8">
    <source>
        <dbReference type="ARBA" id="ARBA00023016"/>
    </source>
</evidence>
<keyword evidence="18" id="KW-1185">Reference proteome</keyword>
<dbReference type="GO" id="GO:0005737">
    <property type="term" value="C:cytoplasm"/>
    <property type="evidence" value="ECO:0007669"/>
    <property type="project" value="UniProtKB-SubCell"/>
</dbReference>
<evidence type="ECO:0000256" key="10">
    <source>
        <dbReference type="PIRNR" id="PIRNR001174"/>
    </source>
</evidence>
<feature type="domain" description="Lon N-terminal" evidence="16">
    <location>
        <begin position="5"/>
        <end position="199"/>
    </location>
</feature>
<dbReference type="InterPro" id="IPR046336">
    <property type="entry name" value="Lon_prtase_N_sf"/>
</dbReference>
<keyword evidence="4 9" id="KW-0547">Nucleotide-binding</keyword>
<keyword evidence="6 9" id="KW-0720">Serine protease</keyword>
<evidence type="ECO:0000256" key="11">
    <source>
        <dbReference type="PIRSR" id="PIRSR001174-1"/>
    </source>
</evidence>
<dbReference type="Gene3D" id="1.20.58.1480">
    <property type="match status" value="1"/>
</dbReference>
<dbReference type="STRING" id="937777.Deipe_1985"/>
<dbReference type="PROSITE" id="PS51787">
    <property type="entry name" value="LON_N"/>
    <property type="match status" value="1"/>
</dbReference>
<dbReference type="Gene3D" id="1.10.8.60">
    <property type="match status" value="1"/>
</dbReference>
<comment type="similarity">
    <text evidence="9 10 13 14">Belongs to the peptidase S16 family.</text>
</comment>
<dbReference type="SUPFAM" id="SSF88697">
    <property type="entry name" value="PUA domain-like"/>
    <property type="match status" value="1"/>
</dbReference>
<keyword evidence="8 9" id="KW-0346">Stress response</keyword>
<dbReference type="EC" id="3.4.21.53" evidence="9 10"/>
<comment type="function">
    <text evidence="9">ATP-dependent serine protease that mediates the selective degradation of mutant and abnormal proteins as well as certain short-lived regulatory proteins. Required for cellular homeostasis and for survival from DNA damage and developmental changes induced by stress. Degrades polypeptides processively to yield small peptide fragments that are 5 to 10 amino acids long. Binds to DNA in a double-stranded, site-specific manner.</text>
</comment>
<dbReference type="GO" id="GO:0005524">
    <property type="term" value="F:ATP binding"/>
    <property type="evidence" value="ECO:0007669"/>
    <property type="project" value="UniProtKB-UniRule"/>
</dbReference>
<dbReference type="Pfam" id="PF05362">
    <property type="entry name" value="Lon_C"/>
    <property type="match status" value="1"/>
</dbReference>
<dbReference type="Gene3D" id="3.30.230.10">
    <property type="match status" value="1"/>
</dbReference>
<dbReference type="PRINTS" id="PR00830">
    <property type="entry name" value="ENDOLAPTASE"/>
</dbReference>
<evidence type="ECO:0000313" key="17">
    <source>
        <dbReference type="EMBL" id="AFZ67485.1"/>
    </source>
</evidence>
<evidence type="ECO:0000256" key="3">
    <source>
        <dbReference type="ARBA" id="ARBA00022670"/>
    </source>
</evidence>
<dbReference type="Pfam" id="PF22667">
    <property type="entry name" value="Lon_lid"/>
    <property type="match status" value="1"/>
</dbReference>
<feature type="binding site" evidence="9 12">
    <location>
        <begin position="359"/>
        <end position="366"/>
    </location>
    <ligand>
        <name>ATP</name>
        <dbReference type="ChEBI" id="CHEBI:30616"/>
    </ligand>
</feature>
<dbReference type="Pfam" id="PF02190">
    <property type="entry name" value="LON_substr_bdg"/>
    <property type="match status" value="1"/>
</dbReference>
<evidence type="ECO:0000256" key="9">
    <source>
        <dbReference type="HAMAP-Rule" id="MF_01973"/>
    </source>
</evidence>
<dbReference type="GO" id="GO:0016887">
    <property type="term" value="F:ATP hydrolysis activity"/>
    <property type="evidence" value="ECO:0007669"/>
    <property type="project" value="UniProtKB-UniRule"/>
</dbReference>
<comment type="subunit">
    <text evidence="9 10">Homohexamer. Organized in a ring with a central cavity.</text>
</comment>
<protein>
    <recommendedName>
        <fullName evidence="9 10">Lon protease</fullName>
        <ecNumber evidence="9 10">3.4.21.53</ecNumber>
    </recommendedName>
    <alternativeName>
        <fullName evidence="9">ATP-dependent protease La</fullName>
    </alternativeName>
</protein>
<evidence type="ECO:0000256" key="5">
    <source>
        <dbReference type="ARBA" id="ARBA00022801"/>
    </source>
</evidence>
<dbReference type="HOGENOM" id="CLU_004109_4_3_0"/>
<dbReference type="AlphaFoldDB" id="L0A396"/>
<dbReference type="Pfam" id="PF00004">
    <property type="entry name" value="AAA"/>
    <property type="match status" value="1"/>
</dbReference>
<dbReference type="eggNOG" id="COG0466">
    <property type="taxonomic scope" value="Bacteria"/>
</dbReference>
<dbReference type="InterPro" id="IPR054594">
    <property type="entry name" value="Lon_lid"/>
</dbReference>
<sequence length="797" mass="87911">MIWELPVVALRSMVVLPGITANVDVGRAKSKRAIDEAQAADRRVLLLTQRDQRTDDPTLSEMFDVGVLAVIKQVVRLPDSTLQVLVEAQERAVVLDGVPGAYLRTRAETQPKELGDVRETEVILAEAKTAFEEYVRQNKNLRLDNYQVEAVRAMEDAGLAADTIAHHATWATEDKQELLAANNATERIKKVLALLNRDLERFNMDKRISARVKEQMDANQREYYLREQMKAIGKELGGGEDGPAEIEALREKIEAAGMPEEVKEKALKELGRLERTPGGSPEGTVVRNYIDWLIDVPWSTRDEEILDIKRTRDILDDDHYGLDDVKERILEFLAVRQLRSGQEGEEDKEIRAPILCLVGPPGVGKTSLGKSVARSLNRKFVRMALGGVRDEAEIRGHRRTYIGSMPGRIIQGMKNAAVVNPVMLLDEIDKMSSDWRGDPSSAMLEVLDPEQNNTFQDHYLEVPYDLSQVMFITTANSLSTIPRPLLDRMEVITIPGYTMLEKVAIARKYRVPRQLKAHGLEGHAEITDAALERLVEEYTAESGVRNLDRQVSKIARKAARELLEMPWEGVKVIDAADVPHYLGVPLHRPERMEREPQVGAAQGLAWTSVGGTMLVVEALATPGSGKINMTGSLGDVMKESVQAAVAYLRAHAEKYGADPEFHKKLDLHVHFPDGATPKDGPSAGITIATAVTSAITGRPVRMDIAMTGEISLRGKVLPIGGVKEKLLAAHQGGIRTVIIPADNEPNLQDVPESIRGELTIHSLANVAEVLDAVLLPLSERPVSPPPSVGRDIKQPGA</sequence>
<evidence type="ECO:0000256" key="4">
    <source>
        <dbReference type="ARBA" id="ARBA00022741"/>
    </source>
</evidence>
<evidence type="ECO:0000256" key="7">
    <source>
        <dbReference type="ARBA" id="ARBA00022840"/>
    </source>
</evidence>
<reference evidence="18" key="1">
    <citation type="submission" date="2012-03" db="EMBL/GenBank/DDBJ databases">
        <title>Complete sequence of chromosome of Deinococcus peraridilitoris DSM 19664.</title>
        <authorList>
            <person name="Lucas S."/>
            <person name="Copeland A."/>
            <person name="Lapidus A."/>
            <person name="Glavina del Rio T."/>
            <person name="Dalin E."/>
            <person name="Tice H."/>
            <person name="Bruce D."/>
            <person name="Goodwin L."/>
            <person name="Pitluck S."/>
            <person name="Peters L."/>
            <person name="Mikhailova N."/>
            <person name="Lu M."/>
            <person name="Kyrpides N."/>
            <person name="Mavromatis K."/>
            <person name="Ivanova N."/>
            <person name="Brettin T."/>
            <person name="Detter J.C."/>
            <person name="Han C."/>
            <person name="Larimer F."/>
            <person name="Land M."/>
            <person name="Hauser L."/>
            <person name="Markowitz V."/>
            <person name="Cheng J.-F."/>
            <person name="Hugenholtz P."/>
            <person name="Woyke T."/>
            <person name="Wu D."/>
            <person name="Pukall R."/>
            <person name="Steenblock K."/>
            <person name="Brambilla E."/>
            <person name="Klenk H.-P."/>
            <person name="Eisen J.A."/>
        </authorList>
    </citation>
    <scope>NUCLEOTIDE SEQUENCE [LARGE SCALE GENOMIC DNA]</scope>
    <source>
        <strain evidence="18">DSM 19664 / LMG 22246 / CIP 109416 / KR-200</strain>
    </source>
</reference>
<dbReference type="SMART" id="SM00464">
    <property type="entry name" value="LON"/>
    <property type="match status" value="1"/>
</dbReference>
<dbReference type="SUPFAM" id="SSF54211">
    <property type="entry name" value="Ribosomal protein S5 domain 2-like"/>
    <property type="match status" value="1"/>
</dbReference>
<dbReference type="EMBL" id="CP003382">
    <property type="protein sequence ID" value="AFZ67485.1"/>
    <property type="molecule type" value="Genomic_DNA"/>
</dbReference>
<comment type="subcellular location">
    <subcellularLocation>
        <location evidence="1 9 10">Cytoplasm</location>
    </subcellularLocation>
</comment>
<feature type="active site" evidence="9 11">
    <location>
        <position position="725"/>
    </location>
</feature>
<dbReference type="CDD" id="cd19500">
    <property type="entry name" value="RecA-like_Lon"/>
    <property type="match status" value="1"/>
</dbReference>
<dbReference type="GO" id="GO:0006515">
    <property type="term" value="P:protein quality control for misfolded or incompletely synthesized proteins"/>
    <property type="evidence" value="ECO:0007669"/>
    <property type="project" value="UniProtKB-UniRule"/>
</dbReference>
<evidence type="ECO:0000256" key="1">
    <source>
        <dbReference type="ARBA" id="ARBA00004496"/>
    </source>
</evidence>
<dbReference type="InterPro" id="IPR003111">
    <property type="entry name" value="Lon_prtase_N"/>
</dbReference>
<dbReference type="OrthoDB" id="9803599at2"/>
<evidence type="ECO:0000256" key="13">
    <source>
        <dbReference type="PROSITE-ProRule" id="PRU01122"/>
    </source>
</evidence>
<name>L0A396_DEIPD</name>
<keyword evidence="2 9" id="KW-0963">Cytoplasm</keyword>
<dbReference type="PIRSF" id="PIRSF001174">
    <property type="entry name" value="Lon_proteas"/>
    <property type="match status" value="1"/>
</dbReference>
<dbReference type="InterPro" id="IPR027065">
    <property type="entry name" value="Lon_Prtase"/>
</dbReference>
<accession>L0A396</accession>
<keyword evidence="5 9" id="KW-0378">Hydrolase</keyword>
<dbReference type="Gene3D" id="1.20.5.5270">
    <property type="match status" value="1"/>
</dbReference>
<dbReference type="Gene3D" id="3.40.50.300">
    <property type="entry name" value="P-loop containing nucleotide triphosphate hydrolases"/>
    <property type="match status" value="1"/>
</dbReference>
<dbReference type="MEROPS" id="S16.001"/>
<dbReference type="GO" id="GO:0034605">
    <property type="term" value="P:cellular response to heat"/>
    <property type="evidence" value="ECO:0007669"/>
    <property type="project" value="UniProtKB-UniRule"/>
</dbReference>
<feature type="domain" description="Lon proteolytic" evidence="15">
    <location>
        <begin position="595"/>
        <end position="776"/>
    </location>
</feature>
<evidence type="ECO:0000256" key="6">
    <source>
        <dbReference type="ARBA" id="ARBA00022825"/>
    </source>
</evidence>
<dbReference type="InterPro" id="IPR014721">
    <property type="entry name" value="Ribsml_uS5_D2-typ_fold_subgr"/>
</dbReference>
<dbReference type="HAMAP" id="MF_01973">
    <property type="entry name" value="lon_bact"/>
    <property type="match status" value="1"/>
</dbReference>
<gene>
    <name evidence="9" type="primary">lon</name>
    <name evidence="17" type="ordered locus">Deipe_1985</name>
</gene>
<dbReference type="FunFam" id="3.40.50.300:FF:000382">
    <property type="entry name" value="Lon protease homolog 2, peroxisomal"/>
    <property type="match status" value="1"/>
</dbReference>
<keyword evidence="3 9" id="KW-0645">Protease</keyword>